<evidence type="ECO:0000256" key="1">
    <source>
        <dbReference type="SAM" id="MobiDB-lite"/>
    </source>
</evidence>
<accession>A0AB33JV07</accession>
<organism evidence="2">
    <name type="scientific">Kitasatospora sp. CMC57</name>
    <dbReference type="NCBI Taxonomy" id="3231513"/>
    <lineage>
        <taxon>Bacteria</taxon>
        <taxon>Bacillati</taxon>
        <taxon>Actinomycetota</taxon>
        <taxon>Actinomycetes</taxon>
        <taxon>Kitasatosporales</taxon>
        <taxon>Streptomycetaceae</taxon>
        <taxon>Kitasatospora</taxon>
    </lineage>
</organism>
<dbReference type="AlphaFoldDB" id="A0AB33JV07"/>
<gene>
    <name evidence="2" type="ORF">KCMC57_14970</name>
</gene>
<feature type="compositionally biased region" description="Basic and acidic residues" evidence="1">
    <location>
        <begin position="76"/>
        <end position="87"/>
    </location>
</feature>
<feature type="region of interest" description="Disordered" evidence="1">
    <location>
        <begin position="67"/>
        <end position="90"/>
    </location>
</feature>
<dbReference type="EMBL" id="AP035881">
    <property type="protein sequence ID" value="BFP45129.1"/>
    <property type="molecule type" value="Genomic_DNA"/>
</dbReference>
<name>A0AB33JV07_9ACTN</name>
<proteinExistence type="predicted"/>
<reference evidence="2" key="1">
    <citation type="submission" date="2024-07" db="EMBL/GenBank/DDBJ databases">
        <title>Complete genome sequences of cellulolytic bacteria, Kitasatospora sp. CMC57 and Streptomyces sp. CMC78, isolated from Japanese agricultural soil.</title>
        <authorList>
            <person name="Hashimoto T."/>
            <person name="Ito M."/>
            <person name="Iwamoto M."/>
            <person name="Fukahori D."/>
            <person name="Shoda T."/>
            <person name="Sakoda M."/>
            <person name="Morohoshi T."/>
            <person name="Mitsuboshi M."/>
            <person name="Nishizawa T."/>
        </authorList>
    </citation>
    <scope>NUCLEOTIDE SEQUENCE</scope>
    <source>
        <strain evidence="2">CMC57</strain>
    </source>
</reference>
<sequence>MSPPSGGGPLSSRIPQAVSSIAVAATAATHPLRIRSSFALVVGNIGADRRHIRQDYDGAGHGGCRPVRSGWGVTRRGREPPRPDSHCRTAGARPQRVNRLMGMDAIAAISSLSIAG</sequence>
<evidence type="ECO:0000313" key="2">
    <source>
        <dbReference type="EMBL" id="BFP45129.1"/>
    </source>
</evidence>
<protein>
    <submittedName>
        <fullName evidence="2">Uncharacterized protein</fullName>
    </submittedName>
</protein>